<dbReference type="PROSITE" id="PS50222">
    <property type="entry name" value="EF_HAND_2"/>
    <property type="match status" value="1"/>
</dbReference>
<keyword evidence="2 7" id="KW-0812">Transmembrane</keyword>
<evidence type="ECO:0000256" key="5">
    <source>
        <dbReference type="ARBA" id="ARBA00023136"/>
    </source>
</evidence>
<dbReference type="Gene3D" id="1.10.238.10">
    <property type="entry name" value="EF-hand"/>
    <property type="match status" value="1"/>
</dbReference>
<gene>
    <name evidence="9" type="ORF">PCOR1329_LOCUS55451</name>
</gene>
<dbReference type="InterPro" id="IPR011992">
    <property type="entry name" value="EF-hand-dom_pair"/>
</dbReference>
<dbReference type="Gene3D" id="1.20.120.350">
    <property type="entry name" value="Voltage-gated potassium channels. Chain C"/>
    <property type="match status" value="1"/>
</dbReference>
<evidence type="ECO:0000256" key="1">
    <source>
        <dbReference type="ARBA" id="ARBA00004141"/>
    </source>
</evidence>
<feature type="domain" description="EF-hand" evidence="8">
    <location>
        <begin position="630"/>
        <end position="657"/>
    </location>
</feature>
<sequence length="703" mass="77425">MPEVAPTTQLGRVDAEIAGEGGGSLVAKVVGEGGGSPAGGLSLLSLASGSPTQLKAARKSQQSWDWVDDNEQMNRAKQKLRFLDMFGLDASQQYSYTITADSLSDVLVKRGLRNMKNSFVEQILQDLARVTPRRTPSVRSDFGSKTTDWSSLLPIRRVVFGGQNRDTGVSFEAFVDAILMPDLPKRVEPRLSRGVEQIQYVLLKQDVEEVINKLSRTRLATTEDLHPSRAARKTQTLWRRKMDNALNVAVGLIVIASIFCLGLSKETNPHWDGWLVLEVMFAATFVADSALRISIHGWGEFWFGPERHLNWLDVMVTTVSVTDVCLSIGTQHLSDGAVFRRFMLLFRVFRLIRLGRLLRLIRSPLVRELSNILMGLVIGSPALLWVSVVIWVVVALVAMSLRIAVGPDPGDVDLVKKCGPGDKPNFTVDTDPDCARHKLYAEEFCGSLPKCMFTVFRCIIGDCTSEAGQSLPAHLSSGFGMKFDIVYLTGMVLMIFGLFNVITARWRIFVEATMDGLKFNDQKQKLRSLYEHDHVKRKLTELVCRIQFVASCLCSGEEASDGPANPSQSSSTLLRSMSSGWGAHLSEDPDSVENIKLTEDQFFAVIQDGAVQRILEQLDIETGGAGNSFLFDIMDANGNGLVDVAEMLDFLMKLRGGPMKVDMVAPSVALRGVQQELRRLASRLEKPAAADSQGASPKASPSR</sequence>
<feature type="transmembrane region" description="Helical" evidence="7">
    <location>
        <begin position="382"/>
        <end position="405"/>
    </location>
</feature>
<feature type="compositionally biased region" description="Polar residues" evidence="6">
    <location>
        <begin position="693"/>
        <end position="703"/>
    </location>
</feature>
<evidence type="ECO:0000313" key="9">
    <source>
        <dbReference type="EMBL" id="CAK0868939.1"/>
    </source>
</evidence>
<reference evidence="9" key="1">
    <citation type="submission" date="2023-10" db="EMBL/GenBank/DDBJ databases">
        <authorList>
            <person name="Chen Y."/>
            <person name="Shah S."/>
            <person name="Dougan E. K."/>
            <person name="Thang M."/>
            <person name="Chan C."/>
        </authorList>
    </citation>
    <scope>NUCLEOTIDE SEQUENCE [LARGE SCALE GENOMIC DNA]</scope>
</reference>
<evidence type="ECO:0000256" key="7">
    <source>
        <dbReference type="SAM" id="Phobius"/>
    </source>
</evidence>
<dbReference type="InterPro" id="IPR005821">
    <property type="entry name" value="Ion_trans_dom"/>
</dbReference>
<keyword evidence="3" id="KW-0106">Calcium</keyword>
<evidence type="ECO:0000256" key="6">
    <source>
        <dbReference type="SAM" id="MobiDB-lite"/>
    </source>
</evidence>
<evidence type="ECO:0000256" key="3">
    <source>
        <dbReference type="ARBA" id="ARBA00022837"/>
    </source>
</evidence>
<organism evidence="9 10">
    <name type="scientific">Prorocentrum cordatum</name>
    <dbReference type="NCBI Taxonomy" id="2364126"/>
    <lineage>
        <taxon>Eukaryota</taxon>
        <taxon>Sar</taxon>
        <taxon>Alveolata</taxon>
        <taxon>Dinophyceae</taxon>
        <taxon>Prorocentrales</taxon>
        <taxon>Prorocentraceae</taxon>
        <taxon>Prorocentrum</taxon>
    </lineage>
</organism>
<evidence type="ECO:0000313" key="10">
    <source>
        <dbReference type="Proteomes" id="UP001189429"/>
    </source>
</evidence>
<dbReference type="PROSITE" id="PS00018">
    <property type="entry name" value="EF_HAND_1"/>
    <property type="match status" value="1"/>
</dbReference>
<feature type="transmembrane region" description="Helical" evidence="7">
    <location>
        <begin position="245"/>
        <end position="265"/>
    </location>
</feature>
<dbReference type="Proteomes" id="UP001189429">
    <property type="component" value="Unassembled WGS sequence"/>
</dbReference>
<dbReference type="InterPro" id="IPR018247">
    <property type="entry name" value="EF_Hand_1_Ca_BS"/>
</dbReference>
<name>A0ABN9V7N9_9DINO</name>
<evidence type="ECO:0000256" key="2">
    <source>
        <dbReference type="ARBA" id="ARBA00022692"/>
    </source>
</evidence>
<feature type="region of interest" description="Disordered" evidence="6">
    <location>
        <begin position="681"/>
        <end position="703"/>
    </location>
</feature>
<dbReference type="Pfam" id="PF00520">
    <property type="entry name" value="Ion_trans"/>
    <property type="match status" value="1"/>
</dbReference>
<feature type="transmembrane region" description="Helical" evidence="7">
    <location>
        <begin position="271"/>
        <end position="291"/>
    </location>
</feature>
<comment type="caution">
    <text evidence="9">The sequence shown here is derived from an EMBL/GenBank/DDBJ whole genome shotgun (WGS) entry which is preliminary data.</text>
</comment>
<dbReference type="InterPro" id="IPR027359">
    <property type="entry name" value="Volt_channel_dom_sf"/>
</dbReference>
<dbReference type="EMBL" id="CAUYUJ010016800">
    <property type="protein sequence ID" value="CAK0868939.1"/>
    <property type="molecule type" value="Genomic_DNA"/>
</dbReference>
<evidence type="ECO:0000259" key="8">
    <source>
        <dbReference type="PROSITE" id="PS50222"/>
    </source>
</evidence>
<keyword evidence="5 7" id="KW-0472">Membrane</keyword>
<keyword evidence="10" id="KW-1185">Reference proteome</keyword>
<protein>
    <recommendedName>
        <fullName evidence="8">EF-hand domain-containing protein</fullName>
    </recommendedName>
</protein>
<evidence type="ECO:0000256" key="4">
    <source>
        <dbReference type="ARBA" id="ARBA00022989"/>
    </source>
</evidence>
<accession>A0ABN9V7N9</accession>
<keyword evidence="4 7" id="KW-1133">Transmembrane helix</keyword>
<dbReference type="SUPFAM" id="SSF47473">
    <property type="entry name" value="EF-hand"/>
    <property type="match status" value="1"/>
</dbReference>
<dbReference type="SUPFAM" id="SSF81324">
    <property type="entry name" value="Voltage-gated potassium channels"/>
    <property type="match status" value="1"/>
</dbReference>
<dbReference type="InterPro" id="IPR002048">
    <property type="entry name" value="EF_hand_dom"/>
</dbReference>
<proteinExistence type="predicted"/>
<feature type="transmembrane region" description="Helical" evidence="7">
    <location>
        <begin position="485"/>
        <end position="504"/>
    </location>
</feature>
<comment type="subcellular location">
    <subcellularLocation>
        <location evidence="1">Membrane</location>
        <topology evidence="1">Multi-pass membrane protein</topology>
    </subcellularLocation>
</comment>